<comment type="similarity">
    <text evidence="2 5">Belongs to the NAD(P)-dependent epimerase/dehydratase family. GDP-mannose 4,6-dehydratase subfamily.</text>
</comment>
<dbReference type="InterPro" id="IPR016040">
    <property type="entry name" value="NAD(P)-bd_dom"/>
</dbReference>
<evidence type="ECO:0000256" key="3">
    <source>
        <dbReference type="ARBA" id="ARBA00011989"/>
    </source>
</evidence>
<gene>
    <name evidence="5 7" type="primary">gmd</name>
    <name evidence="7" type="ORF">ACF05T_06505</name>
</gene>
<keyword evidence="8" id="KW-1185">Reference proteome</keyword>
<dbReference type="NCBIfam" id="TIGR01472">
    <property type="entry name" value="gmd"/>
    <property type="match status" value="1"/>
</dbReference>
<evidence type="ECO:0000313" key="8">
    <source>
        <dbReference type="Proteomes" id="UP001603013"/>
    </source>
</evidence>
<dbReference type="InterPro" id="IPR006368">
    <property type="entry name" value="GDP_Man_deHydtase"/>
</dbReference>
<dbReference type="Gene3D" id="3.40.50.720">
    <property type="entry name" value="NAD(P)-binding Rossmann-like Domain"/>
    <property type="match status" value="1"/>
</dbReference>
<protein>
    <recommendedName>
        <fullName evidence="3 5">GDP-mannose 4,6-dehydratase</fullName>
        <ecNumber evidence="3 5">4.2.1.47</ecNumber>
    </recommendedName>
    <alternativeName>
        <fullName evidence="5">GDP-D-mannose dehydratase</fullName>
    </alternativeName>
</protein>
<comment type="cofactor">
    <cofactor evidence="1 5">
        <name>NADP(+)</name>
        <dbReference type="ChEBI" id="CHEBI:58349"/>
    </cofactor>
</comment>
<dbReference type="EC" id="4.2.1.47" evidence="3 5"/>
<dbReference type="Gene3D" id="3.90.25.10">
    <property type="entry name" value="UDP-galactose 4-epimerase, domain 1"/>
    <property type="match status" value="1"/>
</dbReference>
<evidence type="ECO:0000259" key="6">
    <source>
        <dbReference type="Pfam" id="PF16363"/>
    </source>
</evidence>
<comment type="caution">
    <text evidence="7">The sequence shown here is derived from an EMBL/GenBank/DDBJ whole genome shotgun (WGS) entry which is preliminary data.</text>
</comment>
<comment type="catalytic activity">
    <reaction evidence="5">
        <text>GDP-alpha-D-mannose = GDP-4-dehydro-alpha-D-rhamnose + H2O</text>
        <dbReference type="Rhea" id="RHEA:23820"/>
        <dbReference type="ChEBI" id="CHEBI:15377"/>
        <dbReference type="ChEBI" id="CHEBI:57527"/>
        <dbReference type="ChEBI" id="CHEBI:57964"/>
        <dbReference type="EC" id="4.2.1.47"/>
    </reaction>
</comment>
<evidence type="ECO:0000256" key="2">
    <source>
        <dbReference type="ARBA" id="ARBA00009263"/>
    </source>
</evidence>
<dbReference type="GO" id="GO:0008446">
    <property type="term" value="F:GDP-mannose 4,6-dehydratase activity"/>
    <property type="evidence" value="ECO:0007669"/>
    <property type="project" value="UniProtKB-EC"/>
</dbReference>
<dbReference type="HAMAP" id="MF_00955">
    <property type="entry name" value="GDP_Man_dehydratase"/>
    <property type="match status" value="1"/>
</dbReference>
<dbReference type="PANTHER" id="PTHR43715">
    <property type="entry name" value="GDP-MANNOSE 4,6-DEHYDRATASE"/>
    <property type="match status" value="1"/>
</dbReference>
<organism evidence="7 8">
    <name type="scientific">Streptomyces lateritius</name>
    <dbReference type="NCBI Taxonomy" id="67313"/>
    <lineage>
        <taxon>Bacteria</taxon>
        <taxon>Bacillati</taxon>
        <taxon>Actinomycetota</taxon>
        <taxon>Actinomycetes</taxon>
        <taxon>Kitasatosporales</taxon>
        <taxon>Streptomycetaceae</taxon>
        <taxon>Streptomyces</taxon>
    </lineage>
</organism>
<comment type="caution">
    <text evidence="5">Lacks conserved residue(s) required for the propagation of feature annotation.</text>
</comment>
<evidence type="ECO:0000256" key="5">
    <source>
        <dbReference type="HAMAP-Rule" id="MF_00955"/>
    </source>
</evidence>
<sequence>MSKTALITGVTGQDGSYLAELLMSKGYTVHGLVRRSSSFNTERIDHIYQDPQQANRSFVLHHADLSDGVALVNLLRDIRPDEVYNLGAQSHVRVSFDAPLYTGDVTGLGALRLLEAIRASGIDTRIYQASSSEMFGATPPPQNERTPFHPRSPYGAAKVFAYWTTVNYREAYGMFAVNGILFNHESPRRGETFVTRKVTRAVARIKAGLQDRLYMGNLDAVRDWGYAPEYVDAMWRMLQQDEATDYVVATGVPATVRQFLETAFAHAGLDWSRYVRYDPKYERPSEVDALIGDASKARDLLGWKPSVQVEELARIMVDADVRLVEEQLAGAVVRIDR</sequence>
<evidence type="ECO:0000313" key="7">
    <source>
        <dbReference type="EMBL" id="MFF8275755.1"/>
    </source>
</evidence>
<keyword evidence="5" id="KW-0521">NADP</keyword>
<proteinExistence type="inferred from homology"/>
<name>A0ABW6Y7Y6_9ACTN</name>
<reference evidence="7 8" key="1">
    <citation type="submission" date="2024-10" db="EMBL/GenBank/DDBJ databases">
        <title>The Natural Products Discovery Center: Release of the First 8490 Sequenced Strains for Exploring Actinobacteria Biosynthetic Diversity.</title>
        <authorList>
            <person name="Kalkreuter E."/>
            <person name="Kautsar S.A."/>
            <person name="Yang D."/>
            <person name="Bader C.D."/>
            <person name="Teijaro C.N."/>
            <person name="Fluegel L."/>
            <person name="Davis C.M."/>
            <person name="Simpson J.R."/>
            <person name="Lauterbach L."/>
            <person name="Steele A.D."/>
            <person name="Gui C."/>
            <person name="Meng S."/>
            <person name="Li G."/>
            <person name="Viehrig K."/>
            <person name="Ye F."/>
            <person name="Su P."/>
            <person name="Kiefer A.F."/>
            <person name="Nichols A."/>
            <person name="Cepeda A.J."/>
            <person name="Yan W."/>
            <person name="Fan B."/>
            <person name="Jiang Y."/>
            <person name="Adhikari A."/>
            <person name="Zheng C.-J."/>
            <person name="Schuster L."/>
            <person name="Cowan T.M."/>
            <person name="Smanski M.J."/>
            <person name="Chevrette M.G."/>
            <person name="De Carvalho L.P.S."/>
            <person name="Shen B."/>
        </authorList>
    </citation>
    <scope>NUCLEOTIDE SEQUENCE [LARGE SCALE GENOMIC DNA]</scope>
    <source>
        <strain evidence="7 8">NPDC015755</strain>
    </source>
</reference>
<accession>A0ABW6Y7Y6</accession>
<keyword evidence="4 5" id="KW-0456">Lyase</keyword>
<dbReference type="Proteomes" id="UP001603013">
    <property type="component" value="Unassembled WGS sequence"/>
</dbReference>
<dbReference type="CDD" id="cd05260">
    <property type="entry name" value="GDP_MD_SDR_e"/>
    <property type="match status" value="1"/>
</dbReference>
<feature type="domain" description="NAD(P)-binding" evidence="6">
    <location>
        <begin position="6"/>
        <end position="316"/>
    </location>
</feature>
<dbReference type="EMBL" id="JBIBSM010000003">
    <property type="protein sequence ID" value="MFF8275755.1"/>
    <property type="molecule type" value="Genomic_DNA"/>
</dbReference>
<dbReference type="Pfam" id="PF16363">
    <property type="entry name" value="GDP_Man_Dehyd"/>
    <property type="match status" value="1"/>
</dbReference>
<dbReference type="InterPro" id="IPR036291">
    <property type="entry name" value="NAD(P)-bd_dom_sf"/>
</dbReference>
<dbReference type="PANTHER" id="PTHR43715:SF1">
    <property type="entry name" value="GDP-MANNOSE 4,6 DEHYDRATASE"/>
    <property type="match status" value="1"/>
</dbReference>
<comment type="function">
    <text evidence="5">Catalyzes the conversion of GDP-D-mannose to GDP-4-dehydro-6-deoxy-D-mannose.</text>
</comment>
<dbReference type="SUPFAM" id="SSF51735">
    <property type="entry name" value="NAD(P)-binding Rossmann-fold domains"/>
    <property type="match status" value="1"/>
</dbReference>
<evidence type="ECO:0000256" key="4">
    <source>
        <dbReference type="ARBA" id="ARBA00023239"/>
    </source>
</evidence>
<dbReference type="RefSeq" id="WP_391933374.1">
    <property type="nucleotide sequence ID" value="NZ_JBIBSM010000003.1"/>
</dbReference>
<evidence type="ECO:0000256" key="1">
    <source>
        <dbReference type="ARBA" id="ARBA00001937"/>
    </source>
</evidence>